<reference evidence="2 3" key="1">
    <citation type="submission" date="2017-07" db="EMBL/GenBank/DDBJ databases">
        <title>The Complete Genome of Streptomyces asterosporus-ZSY.</title>
        <authorList>
            <person name="Zhang S."/>
        </authorList>
    </citation>
    <scope>NUCLEOTIDE SEQUENCE [LARGE SCALE GENOMIC DNA]</scope>
    <source>
        <strain evidence="2 3">DSM 41452</strain>
    </source>
</reference>
<dbReference type="AlphaFoldDB" id="A0A514JVD0"/>
<sequence length="96" mass="10368">MSPKNRASATPTMGTPAISRPAVELERCRSASVRVYQGTTISMQANANRGRQCVRTVVVRPPRRRANGSRSSAPRAQRVNTTVDGDTSSTATLIIR</sequence>
<feature type="region of interest" description="Disordered" evidence="1">
    <location>
        <begin position="62"/>
        <end position="96"/>
    </location>
</feature>
<protein>
    <submittedName>
        <fullName evidence="2">Uncharacterized protein</fullName>
    </submittedName>
</protein>
<organism evidence="2 3">
    <name type="scientific">Streptomyces calvus</name>
    <dbReference type="NCBI Taxonomy" id="67282"/>
    <lineage>
        <taxon>Bacteria</taxon>
        <taxon>Bacillati</taxon>
        <taxon>Actinomycetota</taxon>
        <taxon>Actinomycetes</taxon>
        <taxon>Kitasatosporales</taxon>
        <taxon>Streptomycetaceae</taxon>
        <taxon>Streptomyces</taxon>
    </lineage>
</organism>
<evidence type="ECO:0000313" key="2">
    <source>
        <dbReference type="EMBL" id="QDI71347.1"/>
    </source>
</evidence>
<feature type="region of interest" description="Disordered" evidence="1">
    <location>
        <begin position="1"/>
        <end position="21"/>
    </location>
</feature>
<name>A0A514JVD0_9ACTN</name>
<dbReference type="EMBL" id="CP022310">
    <property type="protein sequence ID" value="QDI71347.1"/>
    <property type="molecule type" value="Genomic_DNA"/>
</dbReference>
<evidence type="ECO:0000256" key="1">
    <source>
        <dbReference type="SAM" id="MobiDB-lite"/>
    </source>
</evidence>
<feature type="compositionally biased region" description="Polar residues" evidence="1">
    <location>
        <begin position="68"/>
        <end position="96"/>
    </location>
</feature>
<gene>
    <name evidence="2" type="ORF">CD934_23685</name>
</gene>
<keyword evidence="3" id="KW-1185">Reference proteome</keyword>
<dbReference type="Proteomes" id="UP000316215">
    <property type="component" value="Chromosome"/>
</dbReference>
<dbReference type="KEGG" id="sast:CD934_23685"/>
<accession>A0A514JVD0</accession>
<evidence type="ECO:0000313" key="3">
    <source>
        <dbReference type="Proteomes" id="UP000316215"/>
    </source>
</evidence>
<feature type="compositionally biased region" description="Polar residues" evidence="1">
    <location>
        <begin position="1"/>
        <end position="13"/>
    </location>
</feature>
<proteinExistence type="predicted"/>